<protein>
    <submittedName>
        <fullName evidence="1">Uncharacterized protein</fullName>
    </submittedName>
</protein>
<evidence type="ECO:0000313" key="1">
    <source>
        <dbReference type="EMBL" id="KAI9916200.1"/>
    </source>
</evidence>
<name>A0ACC0WC43_9STRA</name>
<dbReference type="EMBL" id="CM047581">
    <property type="protein sequence ID" value="KAI9916200.1"/>
    <property type="molecule type" value="Genomic_DNA"/>
</dbReference>
<comment type="caution">
    <text evidence="1">The sequence shown here is derived from an EMBL/GenBank/DDBJ whole genome shotgun (WGS) entry which is preliminary data.</text>
</comment>
<accession>A0ACC0WC43</accession>
<dbReference type="Proteomes" id="UP001163321">
    <property type="component" value="Chromosome 2"/>
</dbReference>
<organism evidence="1 2">
    <name type="scientific">Peronosclerospora sorghi</name>
    <dbReference type="NCBI Taxonomy" id="230839"/>
    <lineage>
        <taxon>Eukaryota</taxon>
        <taxon>Sar</taxon>
        <taxon>Stramenopiles</taxon>
        <taxon>Oomycota</taxon>
        <taxon>Peronosporomycetes</taxon>
        <taxon>Peronosporales</taxon>
        <taxon>Peronosporaceae</taxon>
        <taxon>Peronosclerospora</taxon>
    </lineage>
</organism>
<gene>
    <name evidence="1" type="ORF">PsorP6_017918</name>
</gene>
<sequence>MQQRFATYKQKYHKAKLLRTGDGITDEDIARGILTVYQKSNCICPQYARMDAVFGTKSNVTAMAEYDRCLIASSEEEDEREENYDDEEDENEFDTFVATNFKVPPGSFLGKGTILAGDPPPESTLEEERQEKAREAREAREAKERSSEERRLEREQKRADHLEL</sequence>
<reference evidence="1 2" key="1">
    <citation type="journal article" date="2022" name="bioRxiv">
        <title>The genome of the oomycete Peronosclerospora sorghi, a cosmopolitan pathogen of maize and sorghum, is inflated with dispersed pseudogenes.</title>
        <authorList>
            <person name="Fletcher K."/>
            <person name="Martin F."/>
            <person name="Isakeit T."/>
            <person name="Cavanaugh K."/>
            <person name="Magill C."/>
            <person name="Michelmore R."/>
        </authorList>
    </citation>
    <scope>NUCLEOTIDE SEQUENCE [LARGE SCALE GENOMIC DNA]</scope>
    <source>
        <strain evidence="1">P6</strain>
    </source>
</reference>
<keyword evidence="2" id="KW-1185">Reference proteome</keyword>
<proteinExistence type="predicted"/>
<evidence type="ECO:0000313" key="2">
    <source>
        <dbReference type="Proteomes" id="UP001163321"/>
    </source>
</evidence>